<dbReference type="EMBL" id="DS566121">
    <property type="status" value="NOT_ANNOTATED_CDS"/>
    <property type="molecule type" value="Genomic_DNA"/>
</dbReference>
<feature type="region of interest" description="Disordered" evidence="1">
    <location>
        <begin position="252"/>
        <end position="295"/>
    </location>
</feature>
<dbReference type="InterPro" id="IPR000477">
    <property type="entry name" value="RT_dom"/>
</dbReference>
<evidence type="ECO:0000313" key="3">
    <source>
        <dbReference type="EnsemblProtists" id="Phyra84776"/>
    </source>
</evidence>
<feature type="compositionally biased region" description="Low complexity" evidence="1">
    <location>
        <begin position="257"/>
        <end position="285"/>
    </location>
</feature>
<keyword evidence="4" id="KW-1185">Reference proteome</keyword>
<feature type="compositionally biased region" description="Low complexity" evidence="1">
    <location>
        <begin position="595"/>
        <end position="616"/>
    </location>
</feature>
<reference evidence="4" key="1">
    <citation type="journal article" date="2006" name="Science">
        <title>Phytophthora genome sequences uncover evolutionary origins and mechanisms of pathogenesis.</title>
        <authorList>
            <person name="Tyler B.M."/>
            <person name="Tripathy S."/>
            <person name="Zhang X."/>
            <person name="Dehal P."/>
            <person name="Jiang R.H."/>
            <person name="Aerts A."/>
            <person name="Arredondo F.D."/>
            <person name="Baxter L."/>
            <person name="Bensasson D."/>
            <person name="Beynon J.L."/>
            <person name="Chapman J."/>
            <person name="Damasceno C.M."/>
            <person name="Dorrance A.E."/>
            <person name="Dou D."/>
            <person name="Dickerman A.W."/>
            <person name="Dubchak I.L."/>
            <person name="Garbelotto M."/>
            <person name="Gijzen M."/>
            <person name="Gordon S.G."/>
            <person name="Govers F."/>
            <person name="Grunwald N.J."/>
            <person name="Huang W."/>
            <person name="Ivors K.L."/>
            <person name="Jones R.W."/>
            <person name="Kamoun S."/>
            <person name="Krampis K."/>
            <person name="Lamour K.H."/>
            <person name="Lee M.K."/>
            <person name="McDonald W.H."/>
            <person name="Medina M."/>
            <person name="Meijer H.J."/>
            <person name="Nordberg E.K."/>
            <person name="Maclean D.J."/>
            <person name="Ospina-Giraldo M.D."/>
            <person name="Morris P.F."/>
            <person name="Phuntumart V."/>
            <person name="Putnam N.H."/>
            <person name="Rash S."/>
            <person name="Rose J.K."/>
            <person name="Sakihama Y."/>
            <person name="Salamov A.A."/>
            <person name="Savidor A."/>
            <person name="Scheuring C.F."/>
            <person name="Smith B.M."/>
            <person name="Sobral B.W."/>
            <person name="Terry A."/>
            <person name="Torto-Alalibo T.A."/>
            <person name="Win J."/>
            <person name="Xu Z."/>
            <person name="Zhang H."/>
            <person name="Grigoriev I.V."/>
            <person name="Rokhsar D.S."/>
            <person name="Boore J.L."/>
        </authorList>
    </citation>
    <scope>NUCLEOTIDE SEQUENCE [LARGE SCALE GENOMIC DNA]</scope>
    <source>
        <strain evidence="4">Pr102</strain>
    </source>
</reference>
<dbReference type="Pfam" id="PF00078">
    <property type="entry name" value="RVT_1"/>
    <property type="match status" value="1"/>
</dbReference>
<protein>
    <recommendedName>
        <fullName evidence="2">Reverse transcriptase domain-containing protein</fullName>
    </recommendedName>
</protein>
<dbReference type="InParanoid" id="H3H2X2"/>
<dbReference type="PROSITE" id="PS50878">
    <property type="entry name" value="RT_POL"/>
    <property type="match status" value="1"/>
</dbReference>
<evidence type="ECO:0000259" key="2">
    <source>
        <dbReference type="PROSITE" id="PS50878"/>
    </source>
</evidence>
<dbReference type="Proteomes" id="UP000005238">
    <property type="component" value="Unassembled WGS sequence"/>
</dbReference>
<dbReference type="InterPro" id="IPR043502">
    <property type="entry name" value="DNA/RNA_pol_sf"/>
</dbReference>
<dbReference type="VEuPathDB" id="FungiDB:KRP22_15030"/>
<dbReference type="SUPFAM" id="SSF56219">
    <property type="entry name" value="DNase I-like"/>
    <property type="match status" value="1"/>
</dbReference>
<proteinExistence type="predicted"/>
<feature type="region of interest" description="Disordered" evidence="1">
    <location>
        <begin position="594"/>
        <end position="617"/>
    </location>
</feature>
<organism evidence="3 4">
    <name type="scientific">Phytophthora ramorum</name>
    <name type="common">Sudden oak death agent</name>
    <dbReference type="NCBI Taxonomy" id="164328"/>
    <lineage>
        <taxon>Eukaryota</taxon>
        <taxon>Sar</taxon>
        <taxon>Stramenopiles</taxon>
        <taxon>Oomycota</taxon>
        <taxon>Peronosporomycetes</taxon>
        <taxon>Peronosporales</taxon>
        <taxon>Peronosporaceae</taxon>
        <taxon>Phytophthora</taxon>
    </lineage>
</organism>
<dbReference type="Gene3D" id="3.60.10.10">
    <property type="entry name" value="Endonuclease/exonuclease/phosphatase"/>
    <property type="match status" value="1"/>
</dbReference>
<dbReference type="PANTHER" id="PTHR19446">
    <property type="entry name" value="REVERSE TRANSCRIPTASES"/>
    <property type="match status" value="1"/>
</dbReference>
<dbReference type="InterPro" id="IPR036691">
    <property type="entry name" value="Endo/exonu/phosph_ase_sf"/>
</dbReference>
<reference evidence="3" key="2">
    <citation type="submission" date="2015-06" db="UniProtKB">
        <authorList>
            <consortium name="EnsemblProtists"/>
        </authorList>
    </citation>
    <scope>IDENTIFICATION</scope>
    <source>
        <strain evidence="3">Pr102</strain>
    </source>
</reference>
<dbReference type="VEuPathDB" id="FungiDB:KRP23_3075"/>
<sequence>MVAPQRPRTEQAANPRQEYREKFGRPARHVPTDKFFADIDEAIANKVSAQEIRVLALREVQHSRVAVDDKVKLFIPAARIASVYGVEDILHAINREPQSPTWDQALNSLCDFVCVRGHGIRFTCTNRDLAIKIGGTAVSCMGQKLIVKPYSAYERYHYVDLTRIPSDLDEDVIYDYFVALGLQPIVAPTHQAGSLMSRDRTVWFPNHDVPDALMLGGQPLREIFFDGFDSPVYVQHKKRSLNKVVPPSIAAKRTRAADQQRLASEAAAARRATSPAQRRPVTPVVATPPQPPLRDGSVILERPAASAPVQEWVKVTRHALCSTLPPQPPAAEVEVSTTSDSDGRLVFGFPVKPTSFELAFSDLDYDEPTAGDADCSAFINSDAVACSPLALAEPVGELVASHSVLRPKTNAMKRSEYRRRARKAAQDLLTMSEPDGRLAAMTAQPSAYAALVHASPDELAPVPSTSHGTDRSLMHRVSKDYPGDASPTASAILADQVPDDTYRDTARAYAHVDLFFRTHAPAIYHDPIKVQALCGDTAVSSYQYSNFLLWTDQTLAALCASRLGQEYEQYLGAAVHDALRTVLDDRSQLEVDSISMASSADSEATSDAAKSTADETMGSPDMMNKLLADYQLVAFQETKFTKADNLRIVTHYINSADSKAQVFWSHRDDDDFTGHNGVALLLSGSHPFTSVEDVTHLYASDEHRSRYLVLDARINDLRVFIHVAYAPVDVPGRKRFFDSLPTRFPDAANHLVLGDLNTPIDPQLDEAQRNRIDYCLVTPELFDGYYRGSRYKKWLHEDHYPVEFHLASPSQPESKRLPWKCPRWLLDVPIVKDTLDRTLDCLCDRLRWFPGSNPGALLDDHKAADRAFLREMQRSLKNKDEERLAKLRADVRMARAMDAVCSTADTRKTLTDAKGELKALEDIFADRREKTKFDRDVTEGERGSAYFFRSPANTAYSVSIPSVTLPDGSDTSDPDEMAAEHRHYWGSLYQSPSRDIKEAAGPRRFDAVKLQGLLKHTTARLTEAQRRRVDAPMTANDFYWAIKHSPKGRSAGYDGLPAEYYQLDPERWAQVYEMVYANNFDRGKMCKSQQKAYISLLFKGGDRSLPSNYRPITLLNHDAKFGPKVLAWRLRDILPLLLHSDQSGFVEGRSIRHALIRFQDLQALTKHLGWEDAGAVLLDYAKAFDSVLWEALLQVLRHMNFGDNFCDWIMTFFRGTLVSVLVNGTPSKFFELGCGVRQGDPLSPALFVLFIEPLLCYLRATMGSKGVKVPGAGDPHLLLAFADDCTGLLHDLRDAPAFVEAVQVYAEAAGLRLNVHKTHIFPFSPLPPDLRAELEAGGWDVIADAGDVRVLGIYMSPSLPTSARLPRLLEAMVTRCKLWRFRARTLLGRAAILRAIVLPLLWYTAAVTQVPPDVAAQVKRLCKSFLFKKELSVTRAFRGPLAEEWLYLPTSLGGLGLPETKAFSNALQLCSLRDAIHCVITTCTIPRWFTAALALFSAPLDCGSQGFDILYAPIPSGLTTQGPWVGLGPFWIEPLRAWYSLVQKHCTLDEFVWAAMEMLYWQNHFLRANARGTLTGKASSNAHRFFSARYDRVQDFVDRHGQLPTRELCKEVLGEANFASRDKWSYAAGFFTRQVGRLLGLKIRGSPAAGPHLPVGLCAAAHTWIFDTLEFHKGKNHQFYHLLHTLPEIKRKPHTSLGVAVEPLWKELWRRERSLDRDLLPVLEDIKFRLQHNGLN</sequence>
<dbReference type="VEuPathDB" id="FungiDB:KRP22_15031"/>
<dbReference type="eggNOG" id="KOG1075">
    <property type="taxonomic scope" value="Eukaryota"/>
</dbReference>
<dbReference type="VEuPathDB" id="FungiDB:KRP23_3076"/>
<dbReference type="HOGENOM" id="CLU_240766_0_0_1"/>
<evidence type="ECO:0000256" key="1">
    <source>
        <dbReference type="SAM" id="MobiDB-lite"/>
    </source>
</evidence>
<feature type="domain" description="Reverse transcriptase" evidence="2">
    <location>
        <begin position="1078"/>
        <end position="1355"/>
    </location>
</feature>
<dbReference type="SUPFAM" id="SSF56672">
    <property type="entry name" value="DNA/RNA polymerases"/>
    <property type="match status" value="1"/>
</dbReference>
<feature type="region of interest" description="Disordered" evidence="1">
    <location>
        <begin position="1"/>
        <end position="22"/>
    </location>
</feature>
<name>H3H2X2_PHYRM</name>
<dbReference type="CDD" id="cd01650">
    <property type="entry name" value="RT_nLTR_like"/>
    <property type="match status" value="1"/>
</dbReference>
<evidence type="ECO:0000313" key="4">
    <source>
        <dbReference type="Proteomes" id="UP000005238"/>
    </source>
</evidence>
<accession>H3H2X2</accession>
<dbReference type="EnsemblProtists" id="Phyra84776">
    <property type="protein sequence ID" value="Phyra84776"/>
    <property type="gene ID" value="Phyra84776"/>
</dbReference>
<dbReference type="VEuPathDB" id="FungiDB:KRP23_3078"/>